<evidence type="ECO:0000313" key="3">
    <source>
        <dbReference type="EMBL" id="GEL19565.1"/>
    </source>
</evidence>
<accession>A0A511D464</accession>
<gene>
    <name evidence="3" type="ORF">PA7_34020</name>
</gene>
<feature type="compositionally biased region" description="Basic and acidic residues" evidence="1">
    <location>
        <begin position="59"/>
        <end position="71"/>
    </location>
</feature>
<name>A0A511D464_9PSEU</name>
<proteinExistence type="predicted"/>
<organism evidence="3 4">
    <name type="scientific">Pseudonocardia asaccharolytica DSM 44247 = NBRC 16224</name>
    <dbReference type="NCBI Taxonomy" id="1123024"/>
    <lineage>
        <taxon>Bacteria</taxon>
        <taxon>Bacillati</taxon>
        <taxon>Actinomycetota</taxon>
        <taxon>Actinomycetes</taxon>
        <taxon>Pseudonocardiales</taxon>
        <taxon>Pseudonocardiaceae</taxon>
        <taxon>Pseudonocardia</taxon>
    </lineage>
</organism>
<dbReference type="STRING" id="1123024.GCA_000423625_00822"/>
<dbReference type="Proteomes" id="UP000321328">
    <property type="component" value="Unassembled WGS sequence"/>
</dbReference>
<feature type="transmembrane region" description="Helical" evidence="2">
    <location>
        <begin position="12"/>
        <end position="37"/>
    </location>
</feature>
<feature type="region of interest" description="Disordered" evidence="1">
    <location>
        <begin position="54"/>
        <end position="96"/>
    </location>
</feature>
<keyword evidence="2" id="KW-1133">Transmembrane helix</keyword>
<protein>
    <recommendedName>
        <fullName evidence="5">Major facilitator superfamily (MFS) profile domain-containing protein</fullName>
    </recommendedName>
</protein>
<evidence type="ECO:0000256" key="2">
    <source>
        <dbReference type="SAM" id="Phobius"/>
    </source>
</evidence>
<keyword evidence="2" id="KW-0472">Membrane</keyword>
<evidence type="ECO:0000313" key="4">
    <source>
        <dbReference type="Proteomes" id="UP000321328"/>
    </source>
</evidence>
<evidence type="ECO:0000256" key="1">
    <source>
        <dbReference type="SAM" id="MobiDB-lite"/>
    </source>
</evidence>
<dbReference type="AlphaFoldDB" id="A0A511D464"/>
<sequence>MALQIYTLTGSSLAVGGIGLAMAVPAIAVGLLGGTLIDAVDRRRLVLATRSRKPCSASADRRGLLPREPPARPRLGSVGRAMGTSAAPETIAVPAG</sequence>
<keyword evidence="2" id="KW-0812">Transmembrane</keyword>
<evidence type="ECO:0008006" key="5">
    <source>
        <dbReference type="Google" id="ProtNLM"/>
    </source>
</evidence>
<comment type="caution">
    <text evidence="3">The sequence shown here is derived from an EMBL/GenBank/DDBJ whole genome shotgun (WGS) entry which is preliminary data.</text>
</comment>
<dbReference type="EMBL" id="BJVI01000040">
    <property type="protein sequence ID" value="GEL19565.1"/>
    <property type="molecule type" value="Genomic_DNA"/>
</dbReference>
<keyword evidence="4" id="KW-1185">Reference proteome</keyword>
<dbReference type="RefSeq" id="WP_028928969.1">
    <property type="nucleotide sequence ID" value="NZ_AUII01000003.1"/>
</dbReference>
<dbReference type="OrthoDB" id="5494559at2"/>
<reference evidence="3 4" key="1">
    <citation type="submission" date="2019-07" db="EMBL/GenBank/DDBJ databases">
        <title>Whole genome shotgun sequence of Pseudonocardia asaccharolytica NBRC 16224.</title>
        <authorList>
            <person name="Hosoyama A."/>
            <person name="Uohara A."/>
            <person name="Ohji S."/>
            <person name="Ichikawa N."/>
        </authorList>
    </citation>
    <scope>NUCLEOTIDE SEQUENCE [LARGE SCALE GENOMIC DNA]</scope>
    <source>
        <strain evidence="3 4">NBRC 16224</strain>
    </source>
</reference>